<evidence type="ECO:0000313" key="1">
    <source>
        <dbReference type="EMBL" id="QCW99674.1"/>
    </source>
</evidence>
<protein>
    <recommendedName>
        <fullName evidence="3">SGNH/GDSL hydrolase family protein</fullName>
    </recommendedName>
</protein>
<gene>
    <name evidence="1" type="ORF">FGM00_06010</name>
</gene>
<dbReference type="KEGG" id="asag:FGM00_06010"/>
<dbReference type="Gene3D" id="3.40.50.1110">
    <property type="entry name" value="SGNH hydrolase"/>
    <property type="match status" value="1"/>
</dbReference>
<dbReference type="EMBL" id="CP040710">
    <property type="protein sequence ID" value="QCW99674.1"/>
    <property type="molecule type" value="Genomic_DNA"/>
</dbReference>
<sequence length="306" mass="35605">MGKFLRTLIVFAILLGIIGEVVIRTFRLVPDIPERYIDNHGIQRYRPGQSGYYTKAEEQWNVNKYGWLGTHDNEKERTISVIGDSFIENIMNPISCNQGSVLKNRFPEYSFFEAGRSGVTFIEAVEISAILQDEINPKYQLLYLNTADFSESVSEIQRYTDRLQISLETEKLLPAELKSVGLKKILYNIKLLYYLYLRYPIFVEKQNQVADEETTISLETENKLMYQKLFAYCASNYELNRLIFVFHPNTDQRILNLAHEYDIKTISLDSDGDKNWDLGEHDGHWSCYGHEQVSKQVAKRLKEIAL</sequence>
<organism evidence="1 2">
    <name type="scientific">Aggregatimonas sangjinii</name>
    <dbReference type="NCBI Taxonomy" id="2583587"/>
    <lineage>
        <taxon>Bacteria</taxon>
        <taxon>Pseudomonadati</taxon>
        <taxon>Bacteroidota</taxon>
        <taxon>Flavobacteriia</taxon>
        <taxon>Flavobacteriales</taxon>
        <taxon>Flavobacteriaceae</taxon>
        <taxon>Aggregatimonas</taxon>
    </lineage>
</organism>
<evidence type="ECO:0000313" key="2">
    <source>
        <dbReference type="Proteomes" id="UP000310017"/>
    </source>
</evidence>
<dbReference type="InterPro" id="IPR036514">
    <property type="entry name" value="SGNH_hydro_sf"/>
</dbReference>
<dbReference type="SUPFAM" id="SSF52266">
    <property type="entry name" value="SGNH hydrolase"/>
    <property type="match status" value="1"/>
</dbReference>
<name>A0A5B7SM05_9FLAO</name>
<dbReference type="Proteomes" id="UP000310017">
    <property type="component" value="Chromosome"/>
</dbReference>
<dbReference type="RefSeq" id="WP_138852027.1">
    <property type="nucleotide sequence ID" value="NZ_CP040710.1"/>
</dbReference>
<dbReference type="GO" id="GO:0016788">
    <property type="term" value="F:hydrolase activity, acting on ester bonds"/>
    <property type="evidence" value="ECO:0007669"/>
    <property type="project" value="UniProtKB-ARBA"/>
</dbReference>
<accession>A0A5B7SM05</accession>
<dbReference type="OrthoDB" id="1420375at2"/>
<reference evidence="1 2" key="1">
    <citation type="submission" date="2019-05" db="EMBL/GenBank/DDBJ databases">
        <title>Genome sequencing of F202Z8.</title>
        <authorList>
            <person name="Kwon Y.M."/>
        </authorList>
    </citation>
    <scope>NUCLEOTIDE SEQUENCE [LARGE SCALE GENOMIC DNA]</scope>
    <source>
        <strain evidence="1 2">F202Z8</strain>
    </source>
</reference>
<dbReference type="AlphaFoldDB" id="A0A5B7SM05"/>
<keyword evidence="2" id="KW-1185">Reference proteome</keyword>
<proteinExistence type="predicted"/>
<evidence type="ECO:0008006" key="3">
    <source>
        <dbReference type="Google" id="ProtNLM"/>
    </source>
</evidence>